<reference evidence="2" key="1">
    <citation type="submission" date="2021-02" db="EMBL/GenBank/DDBJ databases">
        <authorList>
            <person name="Nowell W R."/>
        </authorList>
    </citation>
    <scope>NUCLEOTIDE SEQUENCE</scope>
</reference>
<dbReference type="Proteomes" id="UP000663877">
    <property type="component" value="Unassembled WGS sequence"/>
</dbReference>
<evidence type="ECO:0000313" key="3">
    <source>
        <dbReference type="EMBL" id="CAF0750050.1"/>
    </source>
</evidence>
<name>A0A813NIG5_9BILA</name>
<accession>A0A813NIG5</accession>
<proteinExistence type="predicted"/>
<protein>
    <submittedName>
        <fullName evidence="2">Uncharacterized protein</fullName>
    </submittedName>
</protein>
<dbReference type="AlphaFoldDB" id="A0A813NIG5"/>
<sequence length="231" mass="26427">MTHKLVNSIKSKTVKKRRNLKKPNNIKPNTEQDIQQQRCSEIELTQTSIQLQHDDKQTIPIGTENSEYSASYHPWKWEYHTIITREKSIKPMTKDPYTPTTRLVSHAVQSVSSKDECSCILAPAKAVKIQTLNIQRSSKLSLPFIIRYVRSNELMPSERSTSKKTALLPQIQIKKSTISPRNTSMPLIAPKTDQLLNETTLLNNISVIEQLSKRLVSNIFWESLISLTICD</sequence>
<evidence type="ECO:0000256" key="1">
    <source>
        <dbReference type="SAM" id="MobiDB-lite"/>
    </source>
</evidence>
<organism evidence="2 5">
    <name type="scientific">Adineta steineri</name>
    <dbReference type="NCBI Taxonomy" id="433720"/>
    <lineage>
        <taxon>Eukaryota</taxon>
        <taxon>Metazoa</taxon>
        <taxon>Spiralia</taxon>
        <taxon>Gnathifera</taxon>
        <taxon>Rotifera</taxon>
        <taxon>Eurotatoria</taxon>
        <taxon>Bdelloidea</taxon>
        <taxon>Adinetida</taxon>
        <taxon>Adinetidae</taxon>
        <taxon>Adineta</taxon>
    </lineage>
</organism>
<gene>
    <name evidence="2" type="ORF">BJG266_LOCUS1789</name>
    <name evidence="3" type="ORF">QVE165_LOCUS1438</name>
</gene>
<keyword evidence="4" id="KW-1185">Reference proteome</keyword>
<evidence type="ECO:0000313" key="2">
    <source>
        <dbReference type="EMBL" id="CAF0740136.1"/>
    </source>
</evidence>
<feature type="compositionally biased region" description="Polar residues" evidence="1">
    <location>
        <begin position="26"/>
        <end position="35"/>
    </location>
</feature>
<dbReference type="Proteomes" id="UP000663832">
    <property type="component" value="Unassembled WGS sequence"/>
</dbReference>
<feature type="region of interest" description="Disordered" evidence="1">
    <location>
        <begin position="1"/>
        <end position="35"/>
    </location>
</feature>
<comment type="caution">
    <text evidence="2">The sequence shown here is derived from an EMBL/GenBank/DDBJ whole genome shotgun (WGS) entry which is preliminary data.</text>
</comment>
<dbReference type="EMBL" id="CAJNOI010000004">
    <property type="protein sequence ID" value="CAF0740136.1"/>
    <property type="molecule type" value="Genomic_DNA"/>
</dbReference>
<dbReference type="EMBL" id="CAJNOM010000004">
    <property type="protein sequence ID" value="CAF0750050.1"/>
    <property type="molecule type" value="Genomic_DNA"/>
</dbReference>
<dbReference type="OrthoDB" id="10014255at2759"/>
<feature type="compositionally biased region" description="Basic residues" evidence="1">
    <location>
        <begin position="12"/>
        <end position="21"/>
    </location>
</feature>
<evidence type="ECO:0000313" key="4">
    <source>
        <dbReference type="Proteomes" id="UP000663832"/>
    </source>
</evidence>
<evidence type="ECO:0000313" key="5">
    <source>
        <dbReference type="Proteomes" id="UP000663877"/>
    </source>
</evidence>